<evidence type="ECO:0000256" key="5">
    <source>
        <dbReference type="ARBA" id="ARBA00022741"/>
    </source>
</evidence>
<dbReference type="PROSITE" id="PS50109">
    <property type="entry name" value="HIS_KIN"/>
    <property type="match status" value="1"/>
</dbReference>
<keyword evidence="9" id="KW-0175">Coiled coil</keyword>
<dbReference type="InterPro" id="IPR004358">
    <property type="entry name" value="Sig_transdc_His_kin-like_C"/>
</dbReference>
<dbReference type="PRINTS" id="PR00344">
    <property type="entry name" value="BCTRLSENSOR"/>
</dbReference>
<dbReference type="SMART" id="SM00387">
    <property type="entry name" value="HATPase_c"/>
    <property type="match status" value="1"/>
</dbReference>
<protein>
    <recommendedName>
        <fullName evidence="2">histidine kinase</fullName>
        <ecNumber evidence="2">2.7.13.3</ecNumber>
    </recommendedName>
</protein>
<dbReference type="NCBIfam" id="TIGR00229">
    <property type="entry name" value="sensory_box"/>
    <property type="match status" value="1"/>
</dbReference>
<dbReference type="SUPFAM" id="SSF47384">
    <property type="entry name" value="Homodimeric domain of signal transducing histidine kinase"/>
    <property type="match status" value="1"/>
</dbReference>
<dbReference type="EC" id="2.7.13.3" evidence="2"/>
<dbReference type="RefSeq" id="WP_212140040.1">
    <property type="nucleotide sequence ID" value="NZ_JAGSSW010000002.1"/>
</dbReference>
<dbReference type="InterPro" id="IPR003661">
    <property type="entry name" value="HisK_dim/P_dom"/>
</dbReference>
<dbReference type="InterPro" id="IPR000014">
    <property type="entry name" value="PAS"/>
</dbReference>
<comment type="caution">
    <text evidence="13">The sequence shown here is derived from an EMBL/GenBank/DDBJ whole genome shotgun (WGS) entry which is preliminary data.</text>
</comment>
<dbReference type="CDD" id="cd00130">
    <property type="entry name" value="PAS"/>
    <property type="match status" value="1"/>
</dbReference>
<keyword evidence="3" id="KW-0597">Phosphoprotein</keyword>
<evidence type="ECO:0000259" key="11">
    <source>
        <dbReference type="PROSITE" id="PS50112"/>
    </source>
</evidence>
<dbReference type="Proteomes" id="UP000682951">
    <property type="component" value="Unassembled WGS sequence"/>
</dbReference>
<dbReference type="InterPro" id="IPR003594">
    <property type="entry name" value="HATPase_dom"/>
</dbReference>
<evidence type="ECO:0000313" key="13">
    <source>
        <dbReference type="EMBL" id="MBR8463475.1"/>
    </source>
</evidence>
<evidence type="ECO:0000313" key="14">
    <source>
        <dbReference type="Proteomes" id="UP000682951"/>
    </source>
</evidence>
<evidence type="ECO:0000256" key="2">
    <source>
        <dbReference type="ARBA" id="ARBA00012438"/>
    </source>
</evidence>
<feature type="domain" description="Histidine kinase" evidence="10">
    <location>
        <begin position="194"/>
        <end position="405"/>
    </location>
</feature>
<dbReference type="InterPro" id="IPR036890">
    <property type="entry name" value="HATPase_C_sf"/>
</dbReference>
<sequence length="410" mass="47159">MDNIKARFAQYQNAIEESNIVSKTDINGIITFVNDEFCKICGYSRKELIGKNHNIVRHPDVPKENFKQLWGTILSKNVYKGIAKNLTKYKKVVYLNTTIIPILDLNGEIEEFLAIRHDVTQVIELNEQLLKTQNELKTLNLGLEERVAEQTKELTQLNENLKSIVEAEIVKNEEKTRIMIIQSHFASMGEMIANISHQWRQPLNELSIALFKMKRLVQSSDNEFENLYNRCKNIIKNMSNTIEDFSGFFTINKPPQEFYLSDVVKNSIFMLQGALEKKGIKVSINVKKETYILGHKRYIEQVVINLINNAKDVLIERNIKNKRIKIDISSQDKFIIVDVNDNGGGIDKSIIDKIFEPYFTTKQTKQGTGIGLYMSKLIIDKFNGIIEVKNKKEGACFTIKLPKQGDMTDE</sequence>
<dbReference type="InterPro" id="IPR013767">
    <property type="entry name" value="PAS_fold"/>
</dbReference>
<dbReference type="SMART" id="SM00091">
    <property type="entry name" value="PAS"/>
    <property type="match status" value="1"/>
</dbReference>
<evidence type="ECO:0000259" key="12">
    <source>
        <dbReference type="PROSITE" id="PS50113"/>
    </source>
</evidence>
<dbReference type="Gene3D" id="3.30.450.20">
    <property type="entry name" value="PAS domain"/>
    <property type="match status" value="1"/>
</dbReference>
<evidence type="ECO:0000256" key="1">
    <source>
        <dbReference type="ARBA" id="ARBA00000085"/>
    </source>
</evidence>
<dbReference type="PROSITE" id="PS50113">
    <property type="entry name" value="PAC"/>
    <property type="match status" value="1"/>
</dbReference>
<dbReference type="Gene3D" id="3.30.565.10">
    <property type="entry name" value="Histidine kinase-like ATPase, C-terminal domain"/>
    <property type="match status" value="1"/>
</dbReference>
<evidence type="ECO:0000256" key="9">
    <source>
        <dbReference type="SAM" id="Coils"/>
    </source>
</evidence>
<feature type="domain" description="PAS" evidence="11">
    <location>
        <begin position="25"/>
        <end position="60"/>
    </location>
</feature>
<dbReference type="CDD" id="cd00082">
    <property type="entry name" value="HisKA"/>
    <property type="match status" value="1"/>
</dbReference>
<evidence type="ECO:0000256" key="7">
    <source>
        <dbReference type="ARBA" id="ARBA00022840"/>
    </source>
</evidence>
<dbReference type="InterPro" id="IPR036097">
    <property type="entry name" value="HisK_dim/P_sf"/>
</dbReference>
<reference evidence="13 14" key="1">
    <citation type="submission" date="2021-04" db="EMBL/GenBank/DDBJ databases">
        <title>Molecular and phenotypic characterization and identification of bacterial isolates recovered from the Anatolian ground squirrels (Spermophilus xanthoprymnus) and which have the potential to form a new species in the Campylobacter genus.</title>
        <authorList>
            <person name="Aydin F."/>
            <person name="Abay S."/>
            <person name="Kayman T."/>
            <person name="Karakaya E."/>
            <person name="Mustak H.K."/>
            <person name="Mustak I.B."/>
            <person name="Bilgin N."/>
            <person name="Duzler A."/>
            <person name="Sahin O."/>
            <person name="Guran O."/>
            <person name="Saticioglu I.B."/>
        </authorList>
    </citation>
    <scope>NUCLEOTIDE SEQUENCE [LARGE SCALE GENOMIC DNA]</scope>
    <source>
        <strain evidence="14">faydin-G24</strain>
    </source>
</reference>
<evidence type="ECO:0000256" key="4">
    <source>
        <dbReference type="ARBA" id="ARBA00022679"/>
    </source>
</evidence>
<dbReference type="Pfam" id="PF02518">
    <property type="entry name" value="HATPase_c"/>
    <property type="match status" value="1"/>
</dbReference>
<feature type="coiled-coil region" evidence="9">
    <location>
        <begin position="140"/>
        <end position="167"/>
    </location>
</feature>
<dbReference type="InterPro" id="IPR005467">
    <property type="entry name" value="His_kinase_dom"/>
</dbReference>
<dbReference type="EMBL" id="JAGSSW010000002">
    <property type="protein sequence ID" value="MBR8463475.1"/>
    <property type="molecule type" value="Genomic_DNA"/>
</dbReference>
<dbReference type="PANTHER" id="PTHR43065:SF10">
    <property type="entry name" value="PEROXIDE STRESS-ACTIVATED HISTIDINE KINASE MAK3"/>
    <property type="match status" value="1"/>
</dbReference>
<dbReference type="InterPro" id="IPR000700">
    <property type="entry name" value="PAS-assoc_C"/>
</dbReference>
<gene>
    <name evidence="13" type="ORF">KDD93_02685</name>
</gene>
<evidence type="ECO:0000256" key="3">
    <source>
        <dbReference type="ARBA" id="ARBA00022553"/>
    </source>
</evidence>
<dbReference type="PANTHER" id="PTHR43065">
    <property type="entry name" value="SENSOR HISTIDINE KINASE"/>
    <property type="match status" value="1"/>
</dbReference>
<comment type="catalytic activity">
    <reaction evidence="1">
        <text>ATP + protein L-histidine = ADP + protein N-phospho-L-histidine.</text>
        <dbReference type="EC" id="2.7.13.3"/>
    </reaction>
</comment>
<keyword evidence="5" id="KW-0547">Nucleotide-binding</keyword>
<keyword evidence="6" id="KW-0418">Kinase</keyword>
<name>A0ABS5HHI9_9BACT</name>
<proteinExistence type="predicted"/>
<dbReference type="PROSITE" id="PS50112">
    <property type="entry name" value="PAS"/>
    <property type="match status" value="1"/>
</dbReference>
<dbReference type="Pfam" id="PF00989">
    <property type="entry name" value="PAS"/>
    <property type="match status" value="1"/>
</dbReference>
<keyword evidence="8" id="KW-0902">Two-component regulatory system</keyword>
<keyword evidence="4" id="KW-0808">Transferase</keyword>
<organism evidence="13 14">
    <name type="scientific">Campylobacter anatolicus</name>
    <dbReference type="NCBI Taxonomy" id="2829105"/>
    <lineage>
        <taxon>Bacteria</taxon>
        <taxon>Pseudomonadati</taxon>
        <taxon>Campylobacterota</taxon>
        <taxon>Epsilonproteobacteria</taxon>
        <taxon>Campylobacterales</taxon>
        <taxon>Campylobacteraceae</taxon>
        <taxon>Campylobacter</taxon>
    </lineage>
</organism>
<dbReference type="Gene3D" id="1.10.287.130">
    <property type="match status" value="1"/>
</dbReference>
<dbReference type="SUPFAM" id="SSF55785">
    <property type="entry name" value="PYP-like sensor domain (PAS domain)"/>
    <property type="match status" value="1"/>
</dbReference>
<dbReference type="InterPro" id="IPR035965">
    <property type="entry name" value="PAS-like_dom_sf"/>
</dbReference>
<evidence type="ECO:0000256" key="6">
    <source>
        <dbReference type="ARBA" id="ARBA00022777"/>
    </source>
</evidence>
<feature type="domain" description="PAC" evidence="12">
    <location>
        <begin position="76"/>
        <end position="131"/>
    </location>
</feature>
<accession>A0ABS5HHI9</accession>
<keyword evidence="14" id="KW-1185">Reference proteome</keyword>
<evidence type="ECO:0000256" key="8">
    <source>
        <dbReference type="ARBA" id="ARBA00023012"/>
    </source>
</evidence>
<keyword evidence="7" id="KW-0067">ATP-binding</keyword>
<dbReference type="SUPFAM" id="SSF55874">
    <property type="entry name" value="ATPase domain of HSP90 chaperone/DNA topoisomerase II/histidine kinase"/>
    <property type="match status" value="1"/>
</dbReference>
<evidence type="ECO:0000259" key="10">
    <source>
        <dbReference type="PROSITE" id="PS50109"/>
    </source>
</evidence>